<feature type="region of interest" description="Disordered" evidence="6">
    <location>
        <begin position="735"/>
        <end position="767"/>
    </location>
</feature>
<dbReference type="EMBL" id="KV428064">
    <property type="protein sequence ID" value="KZT38371.1"/>
    <property type="molecule type" value="Genomic_DNA"/>
</dbReference>
<dbReference type="PROSITE" id="PS50293">
    <property type="entry name" value="TPR_REGION"/>
    <property type="match status" value="1"/>
</dbReference>
<dbReference type="PANTHER" id="PTHR23083">
    <property type="entry name" value="TETRATRICOPEPTIDE REPEAT PROTEIN, TPR"/>
    <property type="match status" value="1"/>
</dbReference>
<dbReference type="InterPro" id="IPR013105">
    <property type="entry name" value="TPR_2"/>
</dbReference>
<keyword evidence="2" id="KW-0677">Repeat</keyword>
<dbReference type="OrthoDB" id="29013at2759"/>
<dbReference type="Proteomes" id="UP000076798">
    <property type="component" value="Unassembled WGS sequence"/>
</dbReference>
<comment type="similarity">
    <text evidence="4">Belongs to the YPP1 family.</text>
</comment>
<reference evidence="7 8" key="1">
    <citation type="journal article" date="2016" name="Mol. Biol. Evol.">
        <title>Comparative Genomics of Early-Diverging Mushroom-Forming Fungi Provides Insights into the Origins of Lignocellulose Decay Capabilities.</title>
        <authorList>
            <person name="Nagy L.G."/>
            <person name="Riley R."/>
            <person name="Tritt A."/>
            <person name="Adam C."/>
            <person name="Daum C."/>
            <person name="Floudas D."/>
            <person name="Sun H."/>
            <person name="Yadav J.S."/>
            <person name="Pangilinan J."/>
            <person name="Larsson K.H."/>
            <person name="Matsuura K."/>
            <person name="Barry K."/>
            <person name="Labutti K."/>
            <person name="Kuo R."/>
            <person name="Ohm R.A."/>
            <person name="Bhattacharya S.S."/>
            <person name="Shirouzu T."/>
            <person name="Yoshinaga Y."/>
            <person name="Martin F.M."/>
            <person name="Grigoriev I.V."/>
            <person name="Hibbett D.S."/>
        </authorList>
    </citation>
    <scope>NUCLEOTIDE SEQUENCE [LARGE SCALE GENOMIC DNA]</scope>
    <source>
        <strain evidence="7 8">HHB10207 ss-3</strain>
    </source>
</reference>
<dbReference type="Gene3D" id="1.25.40.10">
    <property type="entry name" value="Tetratricopeptide repeat domain"/>
    <property type="match status" value="2"/>
</dbReference>
<evidence type="ECO:0000256" key="4">
    <source>
        <dbReference type="ARBA" id="ARBA00038251"/>
    </source>
</evidence>
<evidence type="ECO:0000256" key="6">
    <source>
        <dbReference type="SAM" id="MobiDB-lite"/>
    </source>
</evidence>
<dbReference type="STRING" id="1314776.A0A166DCM1"/>
<feature type="region of interest" description="Disordered" evidence="6">
    <location>
        <begin position="73"/>
        <end position="94"/>
    </location>
</feature>
<feature type="compositionally biased region" description="Basic and acidic residues" evidence="6">
    <location>
        <begin position="821"/>
        <end position="850"/>
    </location>
</feature>
<sequence>MVNSKASYYSLHLQAALTAGQWSSEAPAKAPNGTALSWKELFRKFRKHNPESQDTVDLAEKTQMLSLLMLRNAGNTDDDKDGVGEHTRGPLHLGDDCTLREERREEAAEAYDQLRNREKTDARTHLLLAYYAYALHGSDPCLSHLDRVDFAVSSEAASLLTVPQQSRTSTLAVSLSIQSGYSAAGSISPSFEALDPQLKDGVVWEITERIRGRCLQGMSYERQSPPNFEKALTAYEASIPLITSVRIPQSPYTHSGRANLEAFTRYREFWRWVERLLHRAIIVAARTKPIDDVLNLLKIYRTQSTHWPSYFRPTQRSLTLNLHMRSLIKLINHHGRVNSSQHLSEIRSVSNDYRVLLGATNKFPRAGHRNVPVEEFVDLCVAAWDSGGMIGEQAGWVIDILWWATRYTFNSPRIYRHLTRLLAASHDVHLARRTLRVYVTVVSRARQSGDLTNPEEDSQWIGMLVQGARMLCRIPDGSVDDAKEALTLLHQARENLSADETELSASVDLAEGIANTALALKEQDPATRPDLLESALAFFERSKSLHDTASAAFHIALALSRPSTARDLNKAIIHARHAVELDPQEIRHWHLLGLLLAATEDWKGSKGIFEYAISLSEEEQADASFQLPATAGEEGVISKDFASTSAEPYVNGTSRLADSLLTEVATHLDPAVTLQLPLPDYPPPSSSEKFEHILQLRRSQMALFEKVDGPESANIRWRDVFAWFAQSKGFGDAVYTPHESSKPSTEVTRSEPETRSLDGANDTVDRLQGNGIGTESSGLALDMTQNTVVPSTSIQIVPATPREETERMAVDTTQHVGMPNEPERKSLFGRHSSDGRTSKEHDRDGKKENKVQQILKHQVQKGRSGIHTISRKISRVNPKHGGPIMLHRSDSAPDFHTALSQARPYQASSIHSRHRNRITSWATTRSHIDGYQSPPAPVPPLPSTPPKSATKSKDRTPRERRLMSDLWLSSAATFRRAGKLDEVKDAIQEAETLDEENPDVWVQLGLYYAASGEPNKAVETFRKALFIDPDHVAAVVHITRMYLAPPASADGQPSAGNTPEAKDAVDLAAGILTDITRGRGWDVPETWYLLAKACGMQGRKERERECLLFALSLVEAQSVRSISDALGYCL</sequence>
<evidence type="ECO:0000313" key="8">
    <source>
        <dbReference type="Proteomes" id="UP000076798"/>
    </source>
</evidence>
<dbReference type="PANTHER" id="PTHR23083:SF464">
    <property type="entry name" value="TETRATRICOPEPTIDE REPEAT DOMAIN 7, ISOFORM A"/>
    <property type="match status" value="1"/>
</dbReference>
<feature type="repeat" description="TPR" evidence="5">
    <location>
        <begin position="998"/>
        <end position="1031"/>
    </location>
</feature>
<evidence type="ECO:0000256" key="5">
    <source>
        <dbReference type="PROSITE-ProRule" id="PRU00339"/>
    </source>
</evidence>
<dbReference type="PROSITE" id="PS50005">
    <property type="entry name" value="TPR"/>
    <property type="match status" value="1"/>
</dbReference>
<dbReference type="SUPFAM" id="SSF48452">
    <property type="entry name" value="TPR-like"/>
    <property type="match status" value="2"/>
</dbReference>
<evidence type="ECO:0000256" key="3">
    <source>
        <dbReference type="ARBA" id="ARBA00022803"/>
    </source>
</evidence>
<dbReference type="InterPro" id="IPR019734">
    <property type="entry name" value="TPR_rpt"/>
</dbReference>
<dbReference type="InterPro" id="IPR051722">
    <property type="entry name" value="Endocytosis_PI4K-reg_protein"/>
</dbReference>
<evidence type="ECO:0000256" key="1">
    <source>
        <dbReference type="ARBA" id="ARBA00002550"/>
    </source>
</evidence>
<dbReference type="GO" id="GO:0016740">
    <property type="term" value="F:transferase activity"/>
    <property type="evidence" value="ECO:0007669"/>
    <property type="project" value="UniProtKB-KW"/>
</dbReference>
<dbReference type="SMART" id="SM00028">
    <property type="entry name" value="TPR"/>
    <property type="match status" value="6"/>
</dbReference>
<proteinExistence type="inferred from homology"/>
<dbReference type="AlphaFoldDB" id="A0A166DCM1"/>
<keyword evidence="8" id="KW-1185">Reference proteome</keyword>
<keyword evidence="7" id="KW-0808">Transferase</keyword>
<feature type="region of interest" description="Disordered" evidence="6">
    <location>
        <begin position="816"/>
        <end position="851"/>
    </location>
</feature>
<protein>
    <submittedName>
        <fullName evidence="7">Protein prenylyltransferase</fullName>
    </submittedName>
</protein>
<keyword evidence="3 5" id="KW-0802">TPR repeat</keyword>
<feature type="compositionally biased region" description="Basic and acidic residues" evidence="6">
    <location>
        <begin position="81"/>
        <end position="94"/>
    </location>
</feature>
<evidence type="ECO:0000313" key="7">
    <source>
        <dbReference type="EMBL" id="KZT38371.1"/>
    </source>
</evidence>
<dbReference type="InterPro" id="IPR011990">
    <property type="entry name" value="TPR-like_helical_dom_sf"/>
</dbReference>
<feature type="region of interest" description="Disordered" evidence="6">
    <location>
        <begin position="923"/>
        <end position="961"/>
    </location>
</feature>
<feature type="compositionally biased region" description="Pro residues" evidence="6">
    <location>
        <begin position="934"/>
        <end position="945"/>
    </location>
</feature>
<gene>
    <name evidence="7" type="ORF">SISSUDRAFT_1021451</name>
</gene>
<accession>A0A166DCM1</accession>
<feature type="compositionally biased region" description="Basic and acidic residues" evidence="6">
    <location>
        <begin position="951"/>
        <end position="961"/>
    </location>
</feature>
<name>A0A166DCM1_9AGAM</name>
<evidence type="ECO:0000256" key="2">
    <source>
        <dbReference type="ARBA" id="ARBA00022737"/>
    </source>
</evidence>
<dbReference type="Pfam" id="PF07719">
    <property type="entry name" value="TPR_2"/>
    <property type="match status" value="1"/>
</dbReference>
<organism evidence="7 8">
    <name type="scientific">Sistotremastrum suecicum HHB10207 ss-3</name>
    <dbReference type="NCBI Taxonomy" id="1314776"/>
    <lineage>
        <taxon>Eukaryota</taxon>
        <taxon>Fungi</taxon>
        <taxon>Dikarya</taxon>
        <taxon>Basidiomycota</taxon>
        <taxon>Agaricomycotina</taxon>
        <taxon>Agaricomycetes</taxon>
        <taxon>Sistotremastrales</taxon>
        <taxon>Sistotremastraceae</taxon>
        <taxon>Sistotremastrum</taxon>
    </lineage>
</organism>
<comment type="function">
    <text evidence="1">Involved in endocytosis.</text>
</comment>